<comment type="caution">
    <text evidence="1">The sequence shown here is derived from an EMBL/GenBank/DDBJ whole genome shotgun (WGS) entry which is preliminary data.</text>
</comment>
<keyword evidence="2" id="KW-1185">Reference proteome</keyword>
<proteinExistence type="predicted"/>
<gene>
    <name evidence="1" type="ORF">DPMN_106268</name>
</gene>
<name>A0A9D4K4N4_DREPO</name>
<dbReference type="Proteomes" id="UP000828390">
    <property type="component" value="Unassembled WGS sequence"/>
</dbReference>
<reference evidence="1" key="2">
    <citation type="submission" date="2020-11" db="EMBL/GenBank/DDBJ databases">
        <authorList>
            <person name="McCartney M.A."/>
            <person name="Auch B."/>
            <person name="Kono T."/>
            <person name="Mallez S."/>
            <person name="Becker A."/>
            <person name="Gohl D.M."/>
            <person name="Silverstein K.A.T."/>
            <person name="Koren S."/>
            <person name="Bechman K.B."/>
            <person name="Herman A."/>
            <person name="Abrahante J.E."/>
            <person name="Garbe J."/>
        </authorList>
    </citation>
    <scope>NUCLEOTIDE SEQUENCE</scope>
    <source>
        <strain evidence="1">Duluth1</strain>
        <tissue evidence="1">Whole animal</tissue>
    </source>
</reference>
<reference evidence="1" key="1">
    <citation type="journal article" date="2019" name="bioRxiv">
        <title>The Genome of the Zebra Mussel, Dreissena polymorpha: A Resource for Invasive Species Research.</title>
        <authorList>
            <person name="McCartney M.A."/>
            <person name="Auch B."/>
            <person name="Kono T."/>
            <person name="Mallez S."/>
            <person name="Zhang Y."/>
            <person name="Obille A."/>
            <person name="Becker A."/>
            <person name="Abrahante J.E."/>
            <person name="Garbe J."/>
            <person name="Badalamenti J.P."/>
            <person name="Herman A."/>
            <person name="Mangelson H."/>
            <person name="Liachko I."/>
            <person name="Sullivan S."/>
            <person name="Sone E.D."/>
            <person name="Koren S."/>
            <person name="Silverstein K.A.T."/>
            <person name="Beckman K.B."/>
            <person name="Gohl D.M."/>
        </authorList>
    </citation>
    <scope>NUCLEOTIDE SEQUENCE</scope>
    <source>
        <strain evidence="1">Duluth1</strain>
        <tissue evidence="1">Whole animal</tissue>
    </source>
</reference>
<evidence type="ECO:0000313" key="2">
    <source>
        <dbReference type="Proteomes" id="UP000828390"/>
    </source>
</evidence>
<organism evidence="1 2">
    <name type="scientific">Dreissena polymorpha</name>
    <name type="common">Zebra mussel</name>
    <name type="synonym">Mytilus polymorpha</name>
    <dbReference type="NCBI Taxonomy" id="45954"/>
    <lineage>
        <taxon>Eukaryota</taxon>
        <taxon>Metazoa</taxon>
        <taxon>Spiralia</taxon>
        <taxon>Lophotrochozoa</taxon>
        <taxon>Mollusca</taxon>
        <taxon>Bivalvia</taxon>
        <taxon>Autobranchia</taxon>
        <taxon>Heteroconchia</taxon>
        <taxon>Euheterodonta</taxon>
        <taxon>Imparidentia</taxon>
        <taxon>Neoheterodontei</taxon>
        <taxon>Myida</taxon>
        <taxon>Dreissenoidea</taxon>
        <taxon>Dreissenidae</taxon>
        <taxon>Dreissena</taxon>
    </lineage>
</organism>
<sequence length="52" mass="5580">MSRADGAAEAAGTVFRRMGLLKLLTLSWADGTDEAAGTVLRRMGKLKLLVLF</sequence>
<evidence type="ECO:0000313" key="1">
    <source>
        <dbReference type="EMBL" id="KAH3832972.1"/>
    </source>
</evidence>
<protein>
    <submittedName>
        <fullName evidence="1">Uncharacterized protein</fullName>
    </submittedName>
</protein>
<accession>A0A9D4K4N4</accession>
<dbReference type="AlphaFoldDB" id="A0A9D4K4N4"/>
<dbReference type="EMBL" id="JAIWYP010000004">
    <property type="protein sequence ID" value="KAH3832972.1"/>
    <property type="molecule type" value="Genomic_DNA"/>
</dbReference>